<dbReference type="Pfam" id="PF14285">
    <property type="entry name" value="DUF4367"/>
    <property type="match status" value="1"/>
</dbReference>
<feature type="domain" description="DUF4367" evidence="2">
    <location>
        <begin position="183"/>
        <end position="296"/>
    </location>
</feature>
<keyword evidence="1" id="KW-1133">Transmembrane helix</keyword>
<dbReference type="EMBL" id="JACCBX010000026">
    <property type="protein sequence ID" value="NYE09622.1"/>
    <property type="molecule type" value="Genomic_DNA"/>
</dbReference>
<sequence length="299" mass="34991">MEERELRSAKMYFKHQVDIEKFKKETFEKIDIHHNYQAIMEKRRKKRYPKWMLASVASVMIIGAGFTFGGSYIADAAETLINQLFGSKENLMQAYPDESEEEISYFELHMEIAEENLAKDEFNKYSQLYKEQFELNSMLQKENREPDEEEAARLHQIKELQHSISRKFALKEAQQYASYTITKPTYIPEGYKQVEENYSLQNVDEEPVVSLDYSNGGSTFSTKQLEINQKADIELEETGFFEKPKSYSLNGFQFDYVSSKDPWVGMRVTVPEKGYKIVLIADKLSKVEMEKVLLSMIEK</sequence>
<evidence type="ECO:0000256" key="1">
    <source>
        <dbReference type="SAM" id="Phobius"/>
    </source>
</evidence>
<reference evidence="4" key="1">
    <citation type="submission" date="2020-07" db="EMBL/GenBank/DDBJ databases">
        <authorList>
            <person name="Partida-Martinez L."/>
            <person name="Huntemann M."/>
            <person name="Clum A."/>
            <person name="Wang J."/>
            <person name="Palaniappan K."/>
            <person name="Ritter S."/>
            <person name="Chen I.-M."/>
            <person name="Stamatis D."/>
            <person name="Reddy T."/>
            <person name="O'Malley R."/>
            <person name="Daum C."/>
            <person name="Shapiro N."/>
            <person name="Ivanova N."/>
            <person name="Kyrpides N."/>
            <person name="Woyke T."/>
        </authorList>
    </citation>
    <scope>NUCLEOTIDE SEQUENCE [LARGE SCALE GENOMIC DNA]</scope>
    <source>
        <strain evidence="4">AT2.8</strain>
    </source>
</reference>
<accession>A0A852TLI6</accession>
<dbReference type="Gene3D" id="1.10.3950.10">
    <property type="entry name" value="putative ecf-type sigma factor negative effector from bacillus cereus"/>
    <property type="match status" value="1"/>
</dbReference>
<keyword evidence="1" id="KW-0472">Membrane</keyword>
<name>A0A852TLI6_9BACI</name>
<feature type="transmembrane region" description="Helical" evidence="1">
    <location>
        <begin position="51"/>
        <end position="74"/>
    </location>
</feature>
<protein>
    <recommendedName>
        <fullName evidence="2">DUF4367 domain-containing protein</fullName>
    </recommendedName>
</protein>
<evidence type="ECO:0000313" key="3">
    <source>
        <dbReference type="EMBL" id="NYE09622.1"/>
    </source>
</evidence>
<evidence type="ECO:0000313" key="4">
    <source>
        <dbReference type="Proteomes" id="UP000548423"/>
    </source>
</evidence>
<proteinExistence type="predicted"/>
<dbReference type="InterPro" id="IPR025377">
    <property type="entry name" value="DUF4367"/>
</dbReference>
<dbReference type="InterPro" id="IPR038267">
    <property type="entry name" value="ECF_sigma_eff"/>
</dbReference>
<gene>
    <name evidence="3" type="ORF">F4694_006525</name>
</gene>
<keyword evidence="1" id="KW-0812">Transmembrane</keyword>
<comment type="caution">
    <text evidence="3">The sequence shown here is derived from an EMBL/GenBank/DDBJ whole genome shotgun (WGS) entry which is preliminary data.</text>
</comment>
<organism evidence="3 4">
    <name type="scientific">Neobacillus niacini</name>
    <dbReference type="NCBI Taxonomy" id="86668"/>
    <lineage>
        <taxon>Bacteria</taxon>
        <taxon>Bacillati</taxon>
        <taxon>Bacillota</taxon>
        <taxon>Bacilli</taxon>
        <taxon>Bacillales</taxon>
        <taxon>Bacillaceae</taxon>
        <taxon>Neobacillus</taxon>
    </lineage>
</organism>
<dbReference type="Proteomes" id="UP000548423">
    <property type="component" value="Unassembled WGS sequence"/>
</dbReference>
<evidence type="ECO:0000259" key="2">
    <source>
        <dbReference type="Pfam" id="PF14285"/>
    </source>
</evidence>
<reference evidence="4" key="2">
    <citation type="submission" date="2020-08" db="EMBL/GenBank/DDBJ databases">
        <title>The Agave Microbiome: Exploring the role of microbial communities in plant adaptations to desert environments.</title>
        <authorList>
            <person name="Partida-Martinez L.P."/>
        </authorList>
    </citation>
    <scope>NUCLEOTIDE SEQUENCE [LARGE SCALE GENOMIC DNA]</scope>
    <source>
        <strain evidence="4">AT2.8</strain>
    </source>
</reference>
<dbReference type="AlphaFoldDB" id="A0A852TLI6"/>